<proteinExistence type="predicted"/>
<dbReference type="RefSeq" id="WP_369017522.1">
    <property type="nucleotide sequence ID" value="NZ_CP121689.1"/>
</dbReference>
<dbReference type="SUPFAM" id="SSF53795">
    <property type="entry name" value="PEP carboxykinase-like"/>
    <property type="match status" value="1"/>
</dbReference>
<gene>
    <name evidence="1" type="ORF">QBE54_07195</name>
</gene>
<protein>
    <submittedName>
        <fullName evidence="1">Phosphoenolpyruvate carboxykinase</fullName>
    </submittedName>
</protein>
<reference evidence="1 2" key="1">
    <citation type="submission" date="2023-03" db="EMBL/GenBank/DDBJ databases">
        <title>Novel Species.</title>
        <authorList>
            <person name="Ma S."/>
        </authorList>
    </citation>
    <scope>NUCLEOTIDE SEQUENCE [LARGE SCALE GENOMIC DNA]</scope>
    <source>
        <strain evidence="1 2">B11</strain>
    </source>
</reference>
<dbReference type="Proteomes" id="UP001461341">
    <property type="component" value="Chromosome"/>
</dbReference>
<keyword evidence="2" id="KW-1185">Reference proteome</keyword>
<sequence length="588" mass="67284">MTKNHEQFKLVGRKVILKVQDRICDTPEELLSSRLFRVILKKGVERLVEQKSLLLKIFGKEEPGEADLDRLLQVLHFLVKMPLDLVPNLVEGSESFLKHRQLFNDFIEYLYNFWRDFERYLICTSPEGTPALDRRPYRTFNNTVETLAHLVRSVYRDLQENITGEHPWIYRQVRAGTNVAAIAVPKDILLPEGVYRERLSSIPIIRQILLYPPLILDPPMNKRTGQFRKIASNPLEVVDVKPEEWLCYPAKVGPLLVLIYFHEKFYELGFSLCNLFEIATDEDLKRKPDAVYLFGVPGDVLDQLADFPTVFYDDQENNLLIAACPNRDMFGYFGYLKKMVLTLHNVKVMKMGRLPFHGAMVRILLKNGKKATILMIGDTAAGKSETLEAFRILAQDNLSDMTIIADDMGSLEIDAEGKIRGYGTEIGAFLRLDDLQPGYAFGQIDRAIIMSPSRVNARVVIPVTTFSNVIKGWEVDFVLYANNYEEVDEEHPIIERFSSAQEALRVFAEGAVMSKGTTTSTGIVHSYFANIFGPPQYRELHDELAQKYFEAFFKRGVFVGQMRTRLGIPGWERKGPEEVAKELIRILS</sequence>
<evidence type="ECO:0000313" key="1">
    <source>
        <dbReference type="EMBL" id="WZL75375.1"/>
    </source>
</evidence>
<dbReference type="EMBL" id="CP121689">
    <property type="protein sequence ID" value="WZL75375.1"/>
    <property type="molecule type" value="Genomic_DNA"/>
</dbReference>
<accession>A0ABZ2Y8M0</accession>
<name>A0ABZ2Y8M0_9BACT</name>
<organism evidence="1 2">
    <name type="scientific">Thermatribacter velox</name>
    <dbReference type="NCBI Taxonomy" id="3039681"/>
    <lineage>
        <taxon>Bacteria</taxon>
        <taxon>Pseudomonadati</taxon>
        <taxon>Atribacterota</taxon>
        <taxon>Atribacteria</taxon>
        <taxon>Atribacterales</taxon>
        <taxon>Thermatribacteraceae</taxon>
        <taxon>Thermatribacter</taxon>
    </lineage>
</organism>
<evidence type="ECO:0000313" key="2">
    <source>
        <dbReference type="Proteomes" id="UP001461341"/>
    </source>
</evidence>